<keyword evidence="2 10" id="KW-0963">Cytoplasm</keyword>
<keyword evidence="20" id="KW-1185">Reference proteome</keyword>
<organism evidence="19 20">
    <name type="scientific">Malonomonas rubra DSM 5091</name>
    <dbReference type="NCBI Taxonomy" id="1122189"/>
    <lineage>
        <taxon>Bacteria</taxon>
        <taxon>Pseudomonadati</taxon>
        <taxon>Thermodesulfobacteriota</taxon>
        <taxon>Desulfuromonadia</taxon>
        <taxon>Desulfuromonadales</taxon>
        <taxon>Geopsychrobacteraceae</taxon>
        <taxon>Malonomonas</taxon>
    </lineage>
</organism>
<gene>
    <name evidence="10" type="primary">lon</name>
    <name evidence="19" type="ORF">SAMN02745165_00151</name>
</gene>
<comment type="catalytic activity">
    <reaction evidence="9 10 11 14">
        <text>Hydrolysis of proteins in presence of ATP.</text>
        <dbReference type="EC" id="3.4.21.53"/>
    </reaction>
</comment>
<keyword evidence="8 10" id="KW-0346">Stress response</keyword>
<keyword evidence="6 10" id="KW-0720">Serine protease</keyword>
<dbReference type="SUPFAM" id="SSF54211">
    <property type="entry name" value="Ribosomal protein S5 domain 2-like"/>
    <property type="match status" value="1"/>
</dbReference>
<dbReference type="GO" id="GO:0005524">
    <property type="term" value="F:ATP binding"/>
    <property type="evidence" value="ECO:0007669"/>
    <property type="project" value="UniProtKB-UniRule"/>
</dbReference>
<sequence>MSQFVDENMPTGPVILPVLPLRDIVVFPYMVAPLFVGRPQSIGALEKATDSDKYIFLVSQKDPKVDNPAESDLYSVGTIGKVTQLLKLPDGTVKVLVEGCWRAGILDFYSTEEMLQAEVSPQEEALEETAEVAALMRAIKTTFESYVSLSKKLSPEVSNSVAGIDQATRLADTVVGHLQVPLADKQDILELLDPMLRLEQILALLEQEIEILQIEGRIRSRVKSQMERSQKEYYLNEQMRAIQKELGEKDEFKQEILHFEEQIKKKKMSKEATDKARAELRKLKMMSPMSAEATVVRNYIEWLLSLPWKKGTKDCHDLVKAEEILEADHYGLEKVKERVLEYLAVQALVKQIKGPILCLVGPPGVGKTSLGQSIAKALNRKFIRMSLGGVRDEAEIRGHRRTYIGAMPGKIIQGLKKSGVKNPVFMLDEIDKMSTDFRGDPSSALLEVLDPEQNNSFVDHFLDVDYDLSQVLFVATANNLQTIPRPLHDRLEVIRVEGYSEEEKLHIARRYLLKKQSTAHGLAEEQAKFSDRALYEIIRRYTRESGVRSLDRNIASVMRKLAKRALLEGKEKSFSIGESQIKKYLGVPQYQYGVREEEDQVGMATGLAWTETGGELLVIEVTVLPGNGKLTITGKLGEVMQESAQAAMSYVRSRWKELDLKEEFYSKLDIHIHVPEGAVPKDGPSAGITMATALASALTGRPVRKDLAMTGEVTLRGRVLMIGGLKEKLLAARRGGIKKILIPADNEKYLVELPAQLTRSVEVVKVSHMDQVLAEAITGMKVEK</sequence>
<comment type="induction">
    <text evidence="10">By heat shock.</text>
</comment>
<dbReference type="Gene3D" id="1.20.5.5270">
    <property type="match status" value="1"/>
</dbReference>
<dbReference type="InterPro" id="IPR020568">
    <property type="entry name" value="Ribosomal_Su5_D2-typ_SF"/>
</dbReference>
<dbReference type="EC" id="3.4.21.53" evidence="10 11"/>
<dbReference type="InterPro" id="IPR027065">
    <property type="entry name" value="Lon_Prtase"/>
</dbReference>
<evidence type="ECO:0000256" key="5">
    <source>
        <dbReference type="ARBA" id="ARBA00022801"/>
    </source>
</evidence>
<evidence type="ECO:0000256" key="9">
    <source>
        <dbReference type="ARBA" id="ARBA00050665"/>
    </source>
</evidence>
<keyword evidence="5 10" id="KW-0378">Hydrolase</keyword>
<keyword evidence="16" id="KW-0175">Coiled coil</keyword>
<dbReference type="PANTHER" id="PTHR10046">
    <property type="entry name" value="ATP DEPENDENT LON PROTEASE FAMILY MEMBER"/>
    <property type="match status" value="1"/>
</dbReference>
<dbReference type="SUPFAM" id="SSF52540">
    <property type="entry name" value="P-loop containing nucleoside triphosphate hydrolases"/>
    <property type="match status" value="1"/>
</dbReference>
<dbReference type="PROSITE" id="PS51786">
    <property type="entry name" value="LON_PROTEOLYTIC"/>
    <property type="match status" value="1"/>
</dbReference>
<dbReference type="Pfam" id="PF00004">
    <property type="entry name" value="AAA"/>
    <property type="match status" value="1"/>
</dbReference>
<evidence type="ECO:0000313" key="20">
    <source>
        <dbReference type="Proteomes" id="UP000184171"/>
    </source>
</evidence>
<evidence type="ECO:0000313" key="19">
    <source>
        <dbReference type="EMBL" id="SHI47327.1"/>
    </source>
</evidence>
<dbReference type="PROSITE" id="PS01046">
    <property type="entry name" value="LON_SER"/>
    <property type="match status" value="1"/>
</dbReference>
<comment type="subunit">
    <text evidence="10 11">Homohexamer. Organized in a ring with a central cavity.</text>
</comment>
<dbReference type="SMART" id="SM00382">
    <property type="entry name" value="AAA"/>
    <property type="match status" value="1"/>
</dbReference>
<dbReference type="InterPro" id="IPR003593">
    <property type="entry name" value="AAA+_ATPase"/>
</dbReference>
<feature type="domain" description="Lon proteolytic" evidence="17">
    <location>
        <begin position="598"/>
        <end position="779"/>
    </location>
</feature>
<dbReference type="InterPro" id="IPR004815">
    <property type="entry name" value="Lon_bac/euk-typ"/>
</dbReference>
<dbReference type="InterPro" id="IPR008269">
    <property type="entry name" value="Lon_proteolytic"/>
</dbReference>
<accession>A0A1M6BF82</accession>
<keyword evidence="4 10" id="KW-0547">Nucleotide-binding</keyword>
<dbReference type="NCBIfam" id="NF008053">
    <property type="entry name" value="PRK10787.1"/>
    <property type="match status" value="1"/>
</dbReference>
<evidence type="ECO:0000256" key="16">
    <source>
        <dbReference type="SAM" id="Coils"/>
    </source>
</evidence>
<dbReference type="InterPro" id="IPR027417">
    <property type="entry name" value="P-loop_NTPase"/>
</dbReference>
<dbReference type="Gene3D" id="2.30.130.40">
    <property type="entry name" value="LON domain-like"/>
    <property type="match status" value="1"/>
</dbReference>
<dbReference type="NCBIfam" id="TIGR00763">
    <property type="entry name" value="lon"/>
    <property type="match status" value="1"/>
</dbReference>
<evidence type="ECO:0000256" key="6">
    <source>
        <dbReference type="ARBA" id="ARBA00022825"/>
    </source>
</evidence>
<dbReference type="InterPro" id="IPR046336">
    <property type="entry name" value="Lon_prtase_N_sf"/>
</dbReference>
<comment type="subcellular location">
    <subcellularLocation>
        <location evidence="1 10 11">Cytoplasm</location>
    </subcellularLocation>
</comment>
<dbReference type="PRINTS" id="PR00830">
    <property type="entry name" value="ENDOLAPTASE"/>
</dbReference>
<feature type="binding site" evidence="10 13">
    <location>
        <begin position="361"/>
        <end position="368"/>
    </location>
    <ligand>
        <name>ATP</name>
        <dbReference type="ChEBI" id="CHEBI:30616"/>
    </ligand>
</feature>
<feature type="domain" description="Lon N-terminal" evidence="18">
    <location>
        <begin position="16"/>
        <end position="209"/>
    </location>
</feature>
<dbReference type="OrthoDB" id="9803599at2"/>
<keyword evidence="7 10" id="KW-0067">ATP-binding</keyword>
<dbReference type="EMBL" id="FQZT01000001">
    <property type="protein sequence ID" value="SHI47327.1"/>
    <property type="molecule type" value="Genomic_DNA"/>
</dbReference>
<dbReference type="Proteomes" id="UP000184171">
    <property type="component" value="Unassembled WGS sequence"/>
</dbReference>
<dbReference type="GO" id="GO:0004176">
    <property type="term" value="F:ATP-dependent peptidase activity"/>
    <property type="evidence" value="ECO:0007669"/>
    <property type="project" value="UniProtKB-UniRule"/>
</dbReference>
<dbReference type="InterPro" id="IPR003959">
    <property type="entry name" value="ATPase_AAA_core"/>
</dbReference>
<comment type="function">
    <text evidence="10">ATP-dependent serine protease that mediates the selective degradation of mutant and abnormal proteins as well as certain short-lived regulatory proteins. Required for cellular homeostasis and for survival from DNA damage and developmental changes induced by stress. Degrades polypeptides processively to yield small peptide fragments that are 5 to 10 amino acids long. Binds to DNA in a double-stranded, site-specific manner.</text>
</comment>
<feature type="active site" evidence="10 12">
    <location>
        <position position="728"/>
    </location>
</feature>
<comment type="similarity">
    <text evidence="10 11 14 15">Belongs to the peptidase S16 family.</text>
</comment>
<dbReference type="SUPFAM" id="SSF88697">
    <property type="entry name" value="PUA domain-like"/>
    <property type="match status" value="1"/>
</dbReference>
<dbReference type="GO" id="GO:0043565">
    <property type="term" value="F:sequence-specific DNA binding"/>
    <property type="evidence" value="ECO:0007669"/>
    <property type="project" value="UniProtKB-UniRule"/>
</dbReference>
<dbReference type="InterPro" id="IPR014721">
    <property type="entry name" value="Ribsml_uS5_D2-typ_fold_subgr"/>
</dbReference>
<dbReference type="GO" id="GO:0004252">
    <property type="term" value="F:serine-type endopeptidase activity"/>
    <property type="evidence" value="ECO:0007669"/>
    <property type="project" value="UniProtKB-UniRule"/>
</dbReference>
<dbReference type="InterPro" id="IPR027543">
    <property type="entry name" value="Lon_bac"/>
</dbReference>
<evidence type="ECO:0000256" key="14">
    <source>
        <dbReference type="PROSITE-ProRule" id="PRU01122"/>
    </source>
</evidence>
<dbReference type="Gene3D" id="1.10.8.60">
    <property type="match status" value="1"/>
</dbReference>
<name>A0A1M6BF82_MALRU</name>
<evidence type="ECO:0000256" key="11">
    <source>
        <dbReference type="PIRNR" id="PIRNR001174"/>
    </source>
</evidence>
<evidence type="ECO:0000256" key="12">
    <source>
        <dbReference type="PIRSR" id="PIRSR001174-1"/>
    </source>
</evidence>
<evidence type="ECO:0000256" key="8">
    <source>
        <dbReference type="ARBA" id="ARBA00023016"/>
    </source>
</evidence>
<dbReference type="SMART" id="SM00464">
    <property type="entry name" value="LON"/>
    <property type="match status" value="1"/>
</dbReference>
<evidence type="ECO:0000256" key="4">
    <source>
        <dbReference type="ARBA" id="ARBA00022741"/>
    </source>
</evidence>
<dbReference type="InterPro" id="IPR008268">
    <property type="entry name" value="Peptidase_S16_AS"/>
</dbReference>
<dbReference type="Gene3D" id="1.20.58.1480">
    <property type="match status" value="1"/>
</dbReference>
<evidence type="ECO:0000256" key="10">
    <source>
        <dbReference type="HAMAP-Rule" id="MF_01973"/>
    </source>
</evidence>
<dbReference type="PROSITE" id="PS51787">
    <property type="entry name" value="LON_N"/>
    <property type="match status" value="1"/>
</dbReference>
<evidence type="ECO:0000256" key="1">
    <source>
        <dbReference type="ARBA" id="ARBA00004496"/>
    </source>
</evidence>
<protein>
    <recommendedName>
        <fullName evidence="10 11">Lon protease</fullName>
        <ecNumber evidence="10 11">3.4.21.53</ecNumber>
    </recommendedName>
    <alternativeName>
        <fullName evidence="10">ATP-dependent protease La</fullName>
    </alternativeName>
</protein>
<evidence type="ECO:0000256" key="13">
    <source>
        <dbReference type="PIRSR" id="PIRSR001174-2"/>
    </source>
</evidence>
<dbReference type="Pfam" id="PF02190">
    <property type="entry name" value="LON_substr_bdg"/>
    <property type="match status" value="1"/>
</dbReference>
<dbReference type="Gene3D" id="3.40.50.300">
    <property type="entry name" value="P-loop containing nucleotide triphosphate hydrolases"/>
    <property type="match status" value="1"/>
</dbReference>
<dbReference type="PIRSF" id="PIRSF001174">
    <property type="entry name" value="Lon_proteas"/>
    <property type="match status" value="1"/>
</dbReference>
<keyword evidence="3 10" id="KW-0645">Protease</keyword>
<dbReference type="Pfam" id="PF22667">
    <property type="entry name" value="Lon_lid"/>
    <property type="match status" value="1"/>
</dbReference>
<dbReference type="HAMAP" id="MF_01973">
    <property type="entry name" value="lon_bact"/>
    <property type="match status" value="1"/>
</dbReference>
<dbReference type="GO" id="GO:0034605">
    <property type="term" value="P:cellular response to heat"/>
    <property type="evidence" value="ECO:0007669"/>
    <property type="project" value="UniProtKB-UniRule"/>
</dbReference>
<proteinExistence type="evidence at transcript level"/>
<evidence type="ECO:0000256" key="7">
    <source>
        <dbReference type="ARBA" id="ARBA00022840"/>
    </source>
</evidence>
<dbReference type="FunFam" id="1.20.5.5270:FF:000002">
    <property type="entry name" value="Lon protease homolog"/>
    <property type="match status" value="1"/>
</dbReference>
<dbReference type="InterPro" id="IPR003111">
    <property type="entry name" value="Lon_prtase_N"/>
</dbReference>
<dbReference type="InterPro" id="IPR015947">
    <property type="entry name" value="PUA-like_sf"/>
</dbReference>
<dbReference type="GO" id="GO:0005737">
    <property type="term" value="C:cytoplasm"/>
    <property type="evidence" value="ECO:0007669"/>
    <property type="project" value="UniProtKB-SubCell"/>
</dbReference>
<dbReference type="FunFam" id="3.40.50.300:FF:000021">
    <property type="entry name" value="Lon protease homolog"/>
    <property type="match status" value="1"/>
</dbReference>
<evidence type="ECO:0000256" key="15">
    <source>
        <dbReference type="RuleBase" id="RU000591"/>
    </source>
</evidence>
<dbReference type="CDD" id="cd19500">
    <property type="entry name" value="RecA-like_Lon"/>
    <property type="match status" value="1"/>
</dbReference>
<dbReference type="STRING" id="1122189.SAMN02745165_00151"/>
<dbReference type="AlphaFoldDB" id="A0A1M6BF82"/>
<dbReference type="GO" id="GO:0016887">
    <property type="term" value="F:ATP hydrolysis activity"/>
    <property type="evidence" value="ECO:0007669"/>
    <property type="project" value="UniProtKB-UniRule"/>
</dbReference>
<dbReference type="InterPro" id="IPR054594">
    <property type="entry name" value="Lon_lid"/>
</dbReference>
<dbReference type="RefSeq" id="WP_072904837.1">
    <property type="nucleotide sequence ID" value="NZ_FQZT01000001.1"/>
</dbReference>
<dbReference type="Pfam" id="PF05362">
    <property type="entry name" value="Lon_C"/>
    <property type="match status" value="1"/>
</dbReference>
<evidence type="ECO:0000259" key="17">
    <source>
        <dbReference type="PROSITE" id="PS51786"/>
    </source>
</evidence>
<dbReference type="Gene3D" id="3.30.230.10">
    <property type="match status" value="1"/>
</dbReference>
<evidence type="ECO:0000256" key="2">
    <source>
        <dbReference type="ARBA" id="ARBA00022490"/>
    </source>
</evidence>
<feature type="coiled-coil region" evidence="16">
    <location>
        <begin position="195"/>
        <end position="262"/>
    </location>
</feature>
<reference evidence="19 20" key="1">
    <citation type="submission" date="2016-11" db="EMBL/GenBank/DDBJ databases">
        <authorList>
            <person name="Jaros S."/>
            <person name="Januszkiewicz K."/>
            <person name="Wedrychowicz H."/>
        </authorList>
    </citation>
    <scope>NUCLEOTIDE SEQUENCE [LARGE SCALE GENOMIC DNA]</scope>
    <source>
        <strain evidence="19 20">DSM 5091</strain>
    </source>
</reference>
<evidence type="ECO:0000256" key="3">
    <source>
        <dbReference type="ARBA" id="ARBA00022670"/>
    </source>
</evidence>
<feature type="active site" evidence="10 12">
    <location>
        <position position="685"/>
    </location>
</feature>
<evidence type="ECO:0000259" key="18">
    <source>
        <dbReference type="PROSITE" id="PS51787"/>
    </source>
</evidence>
<dbReference type="GO" id="GO:0006515">
    <property type="term" value="P:protein quality control for misfolded or incompletely synthesized proteins"/>
    <property type="evidence" value="ECO:0007669"/>
    <property type="project" value="UniProtKB-UniRule"/>
</dbReference>